<protein>
    <submittedName>
        <fullName evidence="1">Uncharacterized protein</fullName>
    </submittedName>
</protein>
<dbReference type="EMBL" id="KV784353">
    <property type="protein sequence ID" value="OEU23450.1"/>
    <property type="molecule type" value="Genomic_DNA"/>
</dbReference>
<reference evidence="1 2" key="1">
    <citation type="submission" date="2016-09" db="EMBL/GenBank/DDBJ databases">
        <title>Extensive genetic diversity and differential bi-allelic expression allows diatom success in the polar Southern Ocean.</title>
        <authorList>
            <consortium name="DOE Joint Genome Institute"/>
            <person name="Mock T."/>
            <person name="Otillar R.P."/>
            <person name="Strauss J."/>
            <person name="Dupont C."/>
            <person name="Frickenhaus S."/>
            <person name="Maumus F."/>
            <person name="Mcmullan M."/>
            <person name="Sanges R."/>
            <person name="Schmutz J."/>
            <person name="Toseland A."/>
            <person name="Valas R."/>
            <person name="Veluchamy A."/>
            <person name="Ward B.J."/>
            <person name="Allen A."/>
            <person name="Barry K."/>
            <person name="Falciatore A."/>
            <person name="Ferrante M."/>
            <person name="Fortunato A.E."/>
            <person name="Gloeckner G."/>
            <person name="Gruber A."/>
            <person name="Hipkin R."/>
            <person name="Janech M."/>
            <person name="Kroth P."/>
            <person name="Leese F."/>
            <person name="Lindquist E."/>
            <person name="Lyon B.R."/>
            <person name="Martin J."/>
            <person name="Mayer C."/>
            <person name="Parker M."/>
            <person name="Quesneville H."/>
            <person name="Raymond J."/>
            <person name="Uhlig C."/>
            <person name="Valentin K.U."/>
            <person name="Worden A.Z."/>
            <person name="Armbrust E.V."/>
            <person name="Bowler C."/>
            <person name="Green B."/>
            <person name="Moulton V."/>
            <person name="Van Oosterhout C."/>
            <person name="Grigoriev I."/>
        </authorList>
    </citation>
    <scope>NUCLEOTIDE SEQUENCE [LARGE SCALE GENOMIC DNA]</scope>
    <source>
        <strain evidence="1 2">CCMP1102</strain>
    </source>
</reference>
<sequence length="678" mass="78262">MVVVVVVVIDAQIHLRKYQNLITWTRNVFTKIGPYEKEIVYHKELERLLLSKGFKVAYEVRLRYKQQGKPDIIRRADLIISRPGKLGQTLIECKAKRKFLKEDYEQVIFYRQHYGISDCYLINFFQNPKVLRLRDDVFHDMPTSISSLQRQKVKRRRTKAERKAQEEALLEARGRASTQKMNAYTVPSTINEYLKTELELVLKMDYYGDERNGIIDLIINEADKHRTREFVASVTDTIIYVARALLVEVRLLNGTKRNDSSPLHPPFHPIPTYQKKFREEGRAGPKPSALYHREAYDNRIKSGKIPTIPGSDNHFTQNRKLYMEMNHEPTVQNKRIFSHYPQPVKDVKDGKLEIQLYHNNEYELKDSDKNKIISVVGKGFAKNGDDGSFSDTDAKVAYKLLYPKGKKKGEKEKKETKVAKIIYKCMDPSTKNEMEVLVGVMILNSSTCLKIHNGCVIPITKQSRVCSVYNLVQYCILPKYRMRGRGKIVMAELGETMISLKADLIWWVGVNSKMINLPSNHIKCFNRSMFDYREVENGTTNNNNKKNHYLRIAADAREKAAALRLTTADDDDEFSNHYLRIAAAAHEKAAAIVLLKKQKEWRKNNSGCMPGFPHRAIPNPEWEARLDKNGKEAARRRHAQEDAQDDAVVLKDIVPPTINNAFENIFRDSDSDSVQLLL</sequence>
<dbReference type="KEGG" id="fcy:FRACYDRAFT_233620"/>
<evidence type="ECO:0000313" key="1">
    <source>
        <dbReference type="EMBL" id="OEU23450.1"/>
    </source>
</evidence>
<dbReference type="AlphaFoldDB" id="A0A1E7FZ73"/>
<gene>
    <name evidence="1" type="ORF">FRACYDRAFT_233620</name>
</gene>
<dbReference type="Proteomes" id="UP000095751">
    <property type="component" value="Unassembled WGS sequence"/>
</dbReference>
<proteinExistence type="predicted"/>
<name>A0A1E7FZ73_9STRA</name>
<dbReference type="InterPro" id="IPR026350">
    <property type="entry name" value="GxxExxY"/>
</dbReference>
<accession>A0A1E7FZ73</accession>
<keyword evidence="2" id="KW-1185">Reference proteome</keyword>
<organism evidence="1 2">
    <name type="scientific">Fragilariopsis cylindrus CCMP1102</name>
    <dbReference type="NCBI Taxonomy" id="635003"/>
    <lineage>
        <taxon>Eukaryota</taxon>
        <taxon>Sar</taxon>
        <taxon>Stramenopiles</taxon>
        <taxon>Ochrophyta</taxon>
        <taxon>Bacillariophyta</taxon>
        <taxon>Bacillariophyceae</taxon>
        <taxon>Bacillariophycidae</taxon>
        <taxon>Bacillariales</taxon>
        <taxon>Bacillariaceae</taxon>
        <taxon>Fragilariopsis</taxon>
    </lineage>
</organism>
<dbReference type="Pfam" id="PF13366">
    <property type="entry name" value="PDDEXK_3"/>
    <property type="match status" value="1"/>
</dbReference>
<evidence type="ECO:0000313" key="2">
    <source>
        <dbReference type="Proteomes" id="UP000095751"/>
    </source>
</evidence>
<dbReference type="InParanoid" id="A0A1E7FZ73"/>